<proteinExistence type="inferred from homology"/>
<accession>A0A2V1CYV0</accession>
<protein>
    <recommendedName>
        <fullName evidence="4">Maltose/galactoside acetyltransferase domain-containing protein</fullName>
    </recommendedName>
</protein>
<feature type="compositionally biased region" description="Polar residues" evidence="3">
    <location>
        <begin position="33"/>
        <end position="47"/>
    </location>
</feature>
<dbReference type="GO" id="GO:0016407">
    <property type="term" value="F:acetyltransferase activity"/>
    <property type="evidence" value="ECO:0007669"/>
    <property type="project" value="InterPro"/>
</dbReference>
<dbReference type="SUPFAM" id="SSF51161">
    <property type="entry name" value="Trimeric LpxA-like enzymes"/>
    <property type="match status" value="1"/>
</dbReference>
<dbReference type="AlphaFoldDB" id="A0A2V1CYV0"/>
<dbReference type="InterPro" id="IPR024688">
    <property type="entry name" value="Mac_dom"/>
</dbReference>
<sequence>KSEKDKMSSGEPFRPFASRLMEERERRKRAISRFSNADSPQKDITSGSHEIVLSPSLRLCWLREDSHRSPFMCEYGYSLSVGTNVRIGTSCKFFDSGRISIGRNSSIGASVAIGTRRVSSDCRTLKGSWRTTFAAKVHIVDNVYTGSN</sequence>
<dbReference type="EMBL" id="KZ806041">
    <property type="protein sequence ID" value="PVH90910.1"/>
    <property type="molecule type" value="Genomic_DNA"/>
</dbReference>
<evidence type="ECO:0000313" key="6">
    <source>
        <dbReference type="Proteomes" id="UP000244855"/>
    </source>
</evidence>
<evidence type="ECO:0000313" key="5">
    <source>
        <dbReference type="EMBL" id="PVH90910.1"/>
    </source>
</evidence>
<evidence type="ECO:0000256" key="2">
    <source>
        <dbReference type="ARBA" id="ARBA00022679"/>
    </source>
</evidence>
<feature type="domain" description="Maltose/galactoside acetyltransferase" evidence="4">
    <location>
        <begin position="6"/>
        <end position="39"/>
    </location>
</feature>
<dbReference type="InterPro" id="IPR011004">
    <property type="entry name" value="Trimer_LpxA-like_sf"/>
</dbReference>
<feature type="non-terminal residue" evidence="5">
    <location>
        <position position="1"/>
    </location>
</feature>
<reference evidence="5 6" key="1">
    <citation type="journal article" date="2018" name="Sci. Rep.">
        <title>Comparative genomics provides insights into the lifestyle and reveals functional heterogeneity of dark septate endophytic fungi.</title>
        <authorList>
            <person name="Knapp D.G."/>
            <person name="Nemeth J.B."/>
            <person name="Barry K."/>
            <person name="Hainaut M."/>
            <person name="Henrissat B."/>
            <person name="Johnson J."/>
            <person name="Kuo A."/>
            <person name="Lim J.H.P."/>
            <person name="Lipzen A."/>
            <person name="Nolan M."/>
            <person name="Ohm R.A."/>
            <person name="Tamas L."/>
            <person name="Grigoriev I.V."/>
            <person name="Spatafora J.W."/>
            <person name="Nagy L.G."/>
            <person name="Kovacs G.M."/>
        </authorList>
    </citation>
    <scope>NUCLEOTIDE SEQUENCE [LARGE SCALE GENOMIC DNA]</scope>
    <source>
        <strain evidence="5 6">DSE2036</strain>
    </source>
</reference>
<dbReference type="Gene3D" id="2.160.10.10">
    <property type="entry name" value="Hexapeptide repeat proteins"/>
    <property type="match status" value="1"/>
</dbReference>
<dbReference type="Proteomes" id="UP000244855">
    <property type="component" value="Unassembled WGS sequence"/>
</dbReference>
<dbReference type="PANTHER" id="PTHR23416">
    <property type="entry name" value="SIALIC ACID SYNTHASE-RELATED"/>
    <property type="match status" value="1"/>
</dbReference>
<name>A0A2V1CYV0_9PLEO</name>
<feature type="region of interest" description="Disordered" evidence="3">
    <location>
        <begin position="1"/>
        <end position="47"/>
    </location>
</feature>
<keyword evidence="6" id="KW-1185">Reference proteome</keyword>
<evidence type="ECO:0000256" key="3">
    <source>
        <dbReference type="SAM" id="MobiDB-lite"/>
    </source>
</evidence>
<feature type="non-terminal residue" evidence="5">
    <location>
        <position position="148"/>
    </location>
</feature>
<evidence type="ECO:0000259" key="4">
    <source>
        <dbReference type="Pfam" id="PF12464"/>
    </source>
</evidence>
<keyword evidence="2" id="KW-0808">Transferase</keyword>
<comment type="similarity">
    <text evidence="1">Belongs to the transferase hexapeptide repeat family.</text>
</comment>
<dbReference type="Pfam" id="PF12464">
    <property type="entry name" value="Mac"/>
    <property type="match status" value="1"/>
</dbReference>
<gene>
    <name evidence="5" type="ORF">DM02DRAFT_480159</name>
</gene>
<dbReference type="GO" id="GO:0008374">
    <property type="term" value="F:O-acyltransferase activity"/>
    <property type="evidence" value="ECO:0007669"/>
    <property type="project" value="TreeGrafter"/>
</dbReference>
<dbReference type="OrthoDB" id="25818at2759"/>
<dbReference type="STRING" id="97972.A0A2V1CYV0"/>
<evidence type="ECO:0000256" key="1">
    <source>
        <dbReference type="ARBA" id="ARBA00007274"/>
    </source>
</evidence>
<dbReference type="InterPro" id="IPR051159">
    <property type="entry name" value="Hexapeptide_acetyltransf"/>
</dbReference>
<organism evidence="5 6">
    <name type="scientific">Periconia macrospinosa</name>
    <dbReference type="NCBI Taxonomy" id="97972"/>
    <lineage>
        <taxon>Eukaryota</taxon>
        <taxon>Fungi</taxon>
        <taxon>Dikarya</taxon>
        <taxon>Ascomycota</taxon>
        <taxon>Pezizomycotina</taxon>
        <taxon>Dothideomycetes</taxon>
        <taxon>Pleosporomycetidae</taxon>
        <taxon>Pleosporales</taxon>
        <taxon>Massarineae</taxon>
        <taxon>Periconiaceae</taxon>
        <taxon>Periconia</taxon>
    </lineage>
</organism>
<dbReference type="PANTHER" id="PTHR23416:SF76">
    <property type="entry name" value="ZN(II)2CYS6 TRANSCRIPTION FACTOR (EUROFUNG)"/>
    <property type="match status" value="1"/>
</dbReference>